<evidence type="ECO:0000313" key="2">
    <source>
        <dbReference type="EMBL" id="PQO37228.1"/>
    </source>
</evidence>
<dbReference type="PROSITE" id="PS51450">
    <property type="entry name" value="LRR"/>
    <property type="match status" value="1"/>
</dbReference>
<dbReference type="GO" id="GO:0019005">
    <property type="term" value="C:SCF ubiquitin ligase complex"/>
    <property type="evidence" value="ECO:0007669"/>
    <property type="project" value="TreeGrafter"/>
</dbReference>
<gene>
    <name evidence="2" type="ORF">C5Y83_04575</name>
</gene>
<evidence type="ECO:0008006" key="4">
    <source>
        <dbReference type="Google" id="ProtNLM"/>
    </source>
</evidence>
<feature type="transmembrane region" description="Helical" evidence="1">
    <location>
        <begin position="12"/>
        <end position="30"/>
    </location>
</feature>
<proteinExistence type="predicted"/>
<dbReference type="InterPro" id="IPR001611">
    <property type="entry name" value="Leu-rich_rpt"/>
</dbReference>
<dbReference type="Pfam" id="PF13516">
    <property type="entry name" value="LRR_6"/>
    <property type="match status" value="1"/>
</dbReference>
<dbReference type="Proteomes" id="UP000238322">
    <property type="component" value="Unassembled WGS sequence"/>
</dbReference>
<accession>A0A2S8FYG6</accession>
<dbReference type="RefSeq" id="WP_105328479.1">
    <property type="nucleotide sequence ID" value="NZ_PUHY01000005.1"/>
</dbReference>
<dbReference type="PANTHER" id="PTHR13318">
    <property type="entry name" value="PARTNER OF PAIRED, ISOFORM B-RELATED"/>
    <property type="match status" value="1"/>
</dbReference>
<evidence type="ECO:0000256" key="1">
    <source>
        <dbReference type="SAM" id="Phobius"/>
    </source>
</evidence>
<keyword evidence="1" id="KW-0472">Membrane</keyword>
<dbReference type="EMBL" id="PUHY01000005">
    <property type="protein sequence ID" value="PQO37228.1"/>
    <property type="molecule type" value="Genomic_DNA"/>
</dbReference>
<evidence type="ECO:0000313" key="3">
    <source>
        <dbReference type="Proteomes" id="UP000238322"/>
    </source>
</evidence>
<sequence>MPRFLRQFGLRTLLLFCTFAAVCFGLWRWHMTWVDQQHVIAKQIADRNGNVRWRTWGPGWAHDAFTSYYFQQIIAVDLSHKNLRDQDLQLLREIPTLEELYVPGNHKITDEGMKVLEHLPRIRKLAIWNTKLSNETLKSVAKLRDLEVLDLSLTKMTPAGINLLNGSPKLKRLLHDWVFDDAGIEGIASLPSVEMHTIRANDLSDASFERIQQHIHVENLIVRRPTGDQWASYLLNHPTICALQVYQGKMSDSQLRKLLLSNRLDSLHLEDVPVGDAALFPRLEGMHMTRFTVFGTKISAQAILENLGPGSQFVSVAVDPFQPVVKVSLTGAAYGPDCYWMGSFDPADLQHLDNCGEIKQLAITGLRLPNPRLDFGDDTEARRKYDLCCKVDDDYMKMIAQMRGLESLRITGTDRLSVKGLRPIDQLTSLTTLELRSTKLTDEHLNTIGKLKSLEQLDLTGNRITSAGIRKLAVLTRLTHLDLTDCHEVDDEAMAWLIPLKNLKYLDVSGTKIGAISPELEKANPNLYMMNHQANNNMIWQRPTQPARVINGAIPIN</sequence>
<keyword evidence="1" id="KW-1133">Transmembrane helix</keyword>
<comment type="caution">
    <text evidence="2">The sequence shown here is derived from an EMBL/GenBank/DDBJ whole genome shotgun (WGS) entry which is preliminary data.</text>
</comment>
<organism evidence="2 3">
    <name type="scientific">Blastopirellula marina</name>
    <dbReference type="NCBI Taxonomy" id="124"/>
    <lineage>
        <taxon>Bacteria</taxon>
        <taxon>Pseudomonadati</taxon>
        <taxon>Planctomycetota</taxon>
        <taxon>Planctomycetia</taxon>
        <taxon>Pirellulales</taxon>
        <taxon>Pirellulaceae</taxon>
        <taxon>Blastopirellula</taxon>
    </lineage>
</organism>
<dbReference type="Gene3D" id="3.80.10.10">
    <property type="entry name" value="Ribonuclease Inhibitor"/>
    <property type="match status" value="3"/>
</dbReference>
<keyword evidence="1" id="KW-0812">Transmembrane</keyword>
<name>A0A2S8FYG6_9BACT</name>
<dbReference type="Pfam" id="PF13855">
    <property type="entry name" value="LRR_8"/>
    <property type="match status" value="1"/>
</dbReference>
<dbReference type="InterPro" id="IPR032675">
    <property type="entry name" value="LRR_dom_sf"/>
</dbReference>
<protein>
    <recommendedName>
        <fullName evidence="4">Leucine-rich repeat domain-containing protein</fullName>
    </recommendedName>
</protein>
<dbReference type="OrthoDB" id="288906at2"/>
<dbReference type="AlphaFoldDB" id="A0A2S8FYG6"/>
<dbReference type="GO" id="GO:0031146">
    <property type="term" value="P:SCF-dependent proteasomal ubiquitin-dependent protein catabolic process"/>
    <property type="evidence" value="ECO:0007669"/>
    <property type="project" value="TreeGrafter"/>
</dbReference>
<reference evidence="2 3" key="1">
    <citation type="submission" date="2018-02" db="EMBL/GenBank/DDBJ databases">
        <title>Comparative genomes isolates from brazilian mangrove.</title>
        <authorList>
            <person name="Araujo J.E."/>
            <person name="Taketani R.G."/>
            <person name="Silva M.C.P."/>
            <person name="Loureco M.V."/>
            <person name="Andreote F.D."/>
        </authorList>
    </citation>
    <scope>NUCLEOTIDE SEQUENCE [LARGE SCALE GENOMIC DNA]</scope>
    <source>
        <strain evidence="2 3">Hex-1 MGV</strain>
    </source>
</reference>
<dbReference type="SUPFAM" id="SSF52047">
    <property type="entry name" value="RNI-like"/>
    <property type="match status" value="1"/>
</dbReference>